<dbReference type="AlphaFoldDB" id="A0A126UZ91"/>
<evidence type="ECO:0000313" key="5">
    <source>
        <dbReference type="EMBL" id="AML51388.1"/>
    </source>
</evidence>
<gene>
    <name evidence="5" type="ORF">RC74_09095</name>
</gene>
<evidence type="ECO:0000256" key="3">
    <source>
        <dbReference type="ARBA" id="ARBA00023163"/>
    </source>
</evidence>
<dbReference type="InterPro" id="IPR036390">
    <property type="entry name" value="WH_DNA-bd_sf"/>
</dbReference>
<dbReference type="InterPro" id="IPR008920">
    <property type="entry name" value="TF_FadR/GntR_C"/>
</dbReference>
<reference evidence="5 6" key="1">
    <citation type="submission" date="2016-02" db="EMBL/GenBank/DDBJ databases">
        <title>Complete genome sequence of Halocynthiibacter arcticus PAMC 20958t from arctic marine sediment.</title>
        <authorList>
            <person name="Lee Y.M."/>
            <person name="Baek K."/>
            <person name="Lee H.K."/>
            <person name="Shin S.C."/>
        </authorList>
    </citation>
    <scope>NUCLEOTIDE SEQUENCE [LARGE SCALE GENOMIC DNA]</scope>
    <source>
        <strain evidence="5">PAMC 20958</strain>
    </source>
</reference>
<keyword evidence="2" id="KW-0238">DNA-binding</keyword>
<dbReference type="PANTHER" id="PTHR43537">
    <property type="entry name" value="TRANSCRIPTIONAL REGULATOR, GNTR FAMILY"/>
    <property type="match status" value="1"/>
</dbReference>
<evidence type="ECO:0000313" key="6">
    <source>
        <dbReference type="Proteomes" id="UP000070371"/>
    </source>
</evidence>
<keyword evidence="3" id="KW-0804">Transcription</keyword>
<dbReference type="InterPro" id="IPR000524">
    <property type="entry name" value="Tscrpt_reg_HTH_GntR"/>
</dbReference>
<dbReference type="KEGG" id="hat:RC74_09095"/>
<dbReference type="SUPFAM" id="SSF48008">
    <property type="entry name" value="GntR ligand-binding domain-like"/>
    <property type="match status" value="1"/>
</dbReference>
<dbReference type="Gene3D" id="1.10.10.10">
    <property type="entry name" value="Winged helix-like DNA-binding domain superfamily/Winged helix DNA-binding domain"/>
    <property type="match status" value="2"/>
</dbReference>
<evidence type="ECO:0000259" key="4">
    <source>
        <dbReference type="PROSITE" id="PS50949"/>
    </source>
</evidence>
<dbReference type="EMBL" id="CP014327">
    <property type="protein sequence ID" value="AML51388.1"/>
    <property type="molecule type" value="Genomic_DNA"/>
</dbReference>
<dbReference type="PANTHER" id="PTHR43537:SF51">
    <property type="entry name" value="HTH-TYPE TRANSCRIPTIONAL REGULATOR LGOR-RELATED"/>
    <property type="match status" value="1"/>
</dbReference>
<sequence>MSRSNSVYKEAYNRCLDYICDHDIASQLPPETELAKKLKTSRTTIRVVLEHLDQTKIIHWDGRLKTVLRMPAPIDYFAIEETRSASEKVDTLFMDYILGGDLAPGSVLRESELAREFGVSSSAIREYLIRFSRFGLIEKEPNRHWVLLGFTRDFAEELFDVREIFELRTLRNFCETPMSAESRAELQALEVAHVNLLENIDTHYLKFSRLDERFHRVLIEKLGNRFISDFYVLISLIFHFHYRWNKTYEKERNKQAAKEHLVVIRALLSGNKDAAKDGFTVHLESARRTLLDSVVWD</sequence>
<organism evidence="5 6">
    <name type="scientific">Falsihalocynthiibacter arcticus</name>
    <dbReference type="NCBI Taxonomy" id="1579316"/>
    <lineage>
        <taxon>Bacteria</taxon>
        <taxon>Pseudomonadati</taxon>
        <taxon>Pseudomonadota</taxon>
        <taxon>Alphaproteobacteria</taxon>
        <taxon>Rhodobacterales</taxon>
        <taxon>Roseobacteraceae</taxon>
        <taxon>Falsihalocynthiibacter</taxon>
    </lineage>
</organism>
<name>A0A126UZ91_9RHOB</name>
<dbReference type="OrthoDB" id="9799812at2"/>
<feature type="domain" description="HTH gntR-type" evidence="4">
    <location>
        <begin position="83"/>
        <end position="150"/>
    </location>
</feature>
<dbReference type="Pfam" id="PF00392">
    <property type="entry name" value="GntR"/>
    <property type="match status" value="1"/>
</dbReference>
<dbReference type="Gene3D" id="1.20.120.530">
    <property type="entry name" value="GntR ligand-binding domain-like"/>
    <property type="match status" value="1"/>
</dbReference>
<dbReference type="SMART" id="SM00895">
    <property type="entry name" value="FCD"/>
    <property type="match status" value="1"/>
</dbReference>
<dbReference type="Pfam" id="PF07729">
    <property type="entry name" value="FCD"/>
    <property type="match status" value="1"/>
</dbReference>
<keyword evidence="6" id="KW-1185">Reference proteome</keyword>
<accession>A0A126UZ91</accession>
<dbReference type="InterPro" id="IPR011711">
    <property type="entry name" value="GntR_C"/>
</dbReference>
<dbReference type="GO" id="GO:0003677">
    <property type="term" value="F:DNA binding"/>
    <property type="evidence" value="ECO:0007669"/>
    <property type="project" value="UniProtKB-KW"/>
</dbReference>
<dbReference type="InterPro" id="IPR036388">
    <property type="entry name" value="WH-like_DNA-bd_sf"/>
</dbReference>
<proteinExistence type="predicted"/>
<dbReference type="GO" id="GO:0003700">
    <property type="term" value="F:DNA-binding transcription factor activity"/>
    <property type="evidence" value="ECO:0007669"/>
    <property type="project" value="InterPro"/>
</dbReference>
<evidence type="ECO:0000256" key="2">
    <source>
        <dbReference type="ARBA" id="ARBA00023125"/>
    </source>
</evidence>
<dbReference type="PROSITE" id="PS50949">
    <property type="entry name" value="HTH_GNTR"/>
    <property type="match status" value="1"/>
</dbReference>
<dbReference type="RefSeq" id="WP_039001978.1">
    <property type="nucleotide sequence ID" value="NZ_CP014327.1"/>
</dbReference>
<protein>
    <recommendedName>
        <fullName evidence="4">HTH gntR-type domain-containing protein</fullName>
    </recommendedName>
</protein>
<dbReference type="Proteomes" id="UP000070371">
    <property type="component" value="Chromosome"/>
</dbReference>
<keyword evidence="1" id="KW-0805">Transcription regulation</keyword>
<dbReference type="SUPFAM" id="SSF46785">
    <property type="entry name" value="Winged helix' DNA-binding domain"/>
    <property type="match status" value="2"/>
</dbReference>
<dbReference type="STRING" id="1579316.RC74_09095"/>
<evidence type="ECO:0000256" key="1">
    <source>
        <dbReference type="ARBA" id="ARBA00023015"/>
    </source>
</evidence>